<evidence type="ECO:0000313" key="1">
    <source>
        <dbReference type="EMBL" id="SJZ76013.1"/>
    </source>
</evidence>
<dbReference type="AlphaFoldDB" id="A0A1T4NAB3"/>
<accession>A0A1T4NAB3</accession>
<dbReference type="EMBL" id="FUWY01000004">
    <property type="protein sequence ID" value="SJZ76013.1"/>
    <property type="molecule type" value="Genomic_DNA"/>
</dbReference>
<dbReference type="STRING" id="118967.SAMN02745191_1538"/>
<name>A0A1T4NAB3_9FIRM</name>
<dbReference type="Proteomes" id="UP000243297">
    <property type="component" value="Unassembled WGS sequence"/>
</dbReference>
<reference evidence="2" key="1">
    <citation type="submission" date="2017-02" db="EMBL/GenBank/DDBJ databases">
        <authorList>
            <person name="Varghese N."/>
            <person name="Submissions S."/>
        </authorList>
    </citation>
    <scope>NUCLEOTIDE SEQUENCE [LARGE SCALE GENOMIC DNA]</scope>
    <source>
        <strain evidence="2">ATCC 25662</strain>
    </source>
</reference>
<sequence>MLSMIKRKSINNQSSLTTEFSTRRSGLNERFNKLFDITNKKSDSKIFIISLLTILLSSTLVSCTVNSNLVLNKVPNRKIDIVSVEDGVEYIFQIYTKEIKIKLLDNSPVSFDTPWVVQEDSKPYIKGDIVIPVLDSSSKEVVNEIVFPKSDVSNYENYTPIYSDYNQGITLLLKTTSTQINQQLKDSMIINDLTDNELLSKINVCIVLTDVNQEFADIRVYTSSIYPYTYTNISKNLESRGLTSYVFDDSEETMKIVFGDQKSHMKFMKMFSLDDPGTSYQSTVSAIYKNGHSIDEIKSMIVAQEYSLLGPFDILIEGVTINEIHINDDKSMLPEKYLNYLDEVQ</sequence>
<proteinExistence type="predicted"/>
<keyword evidence="2" id="KW-1185">Reference proteome</keyword>
<protein>
    <submittedName>
        <fullName evidence="1">Uncharacterized protein</fullName>
    </submittedName>
</protein>
<organism evidence="1 2">
    <name type="scientific">Anaerorhabdus furcosa</name>
    <dbReference type="NCBI Taxonomy" id="118967"/>
    <lineage>
        <taxon>Bacteria</taxon>
        <taxon>Bacillati</taxon>
        <taxon>Bacillota</taxon>
        <taxon>Erysipelotrichia</taxon>
        <taxon>Erysipelotrichales</taxon>
        <taxon>Erysipelotrichaceae</taxon>
        <taxon>Anaerorhabdus</taxon>
    </lineage>
</organism>
<evidence type="ECO:0000313" key="2">
    <source>
        <dbReference type="Proteomes" id="UP000243297"/>
    </source>
</evidence>
<gene>
    <name evidence="1" type="ORF">SAMN02745191_1538</name>
</gene>